<keyword evidence="2" id="KW-1185">Reference proteome</keyword>
<name>A0ACB7ZS17_9AGAM</name>
<comment type="caution">
    <text evidence="1">The sequence shown here is derived from an EMBL/GenBank/DDBJ whole genome shotgun (WGS) entry which is preliminary data.</text>
</comment>
<sequence length="282" mass="30831">MADKVRIKKRSTLASKLRKVRAVHRPAEKRVVNRADDDGDAEVGSQPSELPVNESKTRLYNEDSRVSDLESGRPEATRKPHNVLGPLKLKQEKRKHVIKRTPKAASDDDYECSESDSDSGVDTEVESGDDSLTQDNTQTSSSDDRSGESGNSDSDDGPGPFDDVTFEGFGPGPLDRSDTPVEELVSDACGSTKDAAAVSSEEGNADEEIETHVKTEEDPPQTPMIRKSTRRRKVTAKIAALVDEKMSTPSEWEDSEPEPEQLPSFENVTTTSRYSAVPPANE</sequence>
<evidence type="ECO:0000313" key="2">
    <source>
        <dbReference type="Proteomes" id="UP000790377"/>
    </source>
</evidence>
<accession>A0ACB7ZS17</accession>
<proteinExistence type="predicted"/>
<protein>
    <submittedName>
        <fullName evidence="1">Uncharacterized protein</fullName>
    </submittedName>
</protein>
<evidence type="ECO:0000313" key="1">
    <source>
        <dbReference type="EMBL" id="KAH7903866.1"/>
    </source>
</evidence>
<reference evidence="1" key="1">
    <citation type="journal article" date="2021" name="New Phytol.">
        <title>Evolutionary innovations through gain and loss of genes in the ectomycorrhizal Boletales.</title>
        <authorList>
            <person name="Wu G."/>
            <person name="Miyauchi S."/>
            <person name="Morin E."/>
            <person name="Kuo A."/>
            <person name="Drula E."/>
            <person name="Varga T."/>
            <person name="Kohler A."/>
            <person name="Feng B."/>
            <person name="Cao Y."/>
            <person name="Lipzen A."/>
            <person name="Daum C."/>
            <person name="Hundley H."/>
            <person name="Pangilinan J."/>
            <person name="Johnson J."/>
            <person name="Barry K."/>
            <person name="LaButti K."/>
            <person name="Ng V."/>
            <person name="Ahrendt S."/>
            <person name="Min B."/>
            <person name="Choi I.G."/>
            <person name="Park H."/>
            <person name="Plett J.M."/>
            <person name="Magnuson J."/>
            <person name="Spatafora J.W."/>
            <person name="Nagy L.G."/>
            <person name="Henrissat B."/>
            <person name="Grigoriev I.V."/>
            <person name="Yang Z.L."/>
            <person name="Xu J."/>
            <person name="Martin F.M."/>
        </authorList>
    </citation>
    <scope>NUCLEOTIDE SEQUENCE</scope>
    <source>
        <strain evidence="1">ATCC 28755</strain>
    </source>
</reference>
<gene>
    <name evidence="1" type="ORF">BJ138DRAFT_1107318</name>
</gene>
<organism evidence="1 2">
    <name type="scientific">Hygrophoropsis aurantiaca</name>
    <dbReference type="NCBI Taxonomy" id="72124"/>
    <lineage>
        <taxon>Eukaryota</taxon>
        <taxon>Fungi</taxon>
        <taxon>Dikarya</taxon>
        <taxon>Basidiomycota</taxon>
        <taxon>Agaricomycotina</taxon>
        <taxon>Agaricomycetes</taxon>
        <taxon>Agaricomycetidae</taxon>
        <taxon>Boletales</taxon>
        <taxon>Coniophorineae</taxon>
        <taxon>Hygrophoropsidaceae</taxon>
        <taxon>Hygrophoropsis</taxon>
    </lineage>
</organism>
<dbReference type="EMBL" id="MU268719">
    <property type="protein sequence ID" value="KAH7903866.1"/>
    <property type="molecule type" value="Genomic_DNA"/>
</dbReference>
<feature type="non-terminal residue" evidence="1">
    <location>
        <position position="282"/>
    </location>
</feature>
<dbReference type="Proteomes" id="UP000790377">
    <property type="component" value="Unassembled WGS sequence"/>
</dbReference>